<gene>
    <name evidence="1" type="ORF">A3Q56_04284</name>
</gene>
<dbReference type="GO" id="GO:0030332">
    <property type="term" value="F:cyclin binding"/>
    <property type="evidence" value="ECO:0007669"/>
    <property type="project" value="TreeGrafter"/>
</dbReference>
<protein>
    <submittedName>
        <fullName evidence="1">Kelch domain-containing protein 9</fullName>
    </submittedName>
</protein>
<dbReference type="Proteomes" id="UP000078046">
    <property type="component" value="Unassembled WGS sequence"/>
</dbReference>
<dbReference type="PANTHER" id="PTHR47196:SF1">
    <property type="entry name" value="KELCH DOMAIN-CONTAINING PROTEIN 9"/>
    <property type="match status" value="1"/>
</dbReference>
<organism evidence="1 2">
    <name type="scientific">Intoshia linei</name>
    <dbReference type="NCBI Taxonomy" id="1819745"/>
    <lineage>
        <taxon>Eukaryota</taxon>
        <taxon>Metazoa</taxon>
        <taxon>Spiralia</taxon>
        <taxon>Lophotrochozoa</taxon>
        <taxon>Mesozoa</taxon>
        <taxon>Orthonectida</taxon>
        <taxon>Rhopaluridae</taxon>
        <taxon>Intoshia</taxon>
    </lineage>
</organism>
<dbReference type="EMBL" id="LWCA01000535">
    <property type="protein sequence ID" value="OAF67984.1"/>
    <property type="molecule type" value="Genomic_DNA"/>
</dbReference>
<dbReference type="SUPFAM" id="SSF117281">
    <property type="entry name" value="Kelch motif"/>
    <property type="match status" value="1"/>
</dbReference>
<dbReference type="Gene3D" id="2.120.10.80">
    <property type="entry name" value="Kelch-type beta propeller"/>
    <property type="match status" value="2"/>
</dbReference>
<dbReference type="Pfam" id="PF24681">
    <property type="entry name" value="Kelch_KLHDC2_KLHL20_DRC7"/>
    <property type="match status" value="1"/>
</dbReference>
<name>A0A177B3J8_9BILA</name>
<accession>A0A177B3J8</accession>
<proteinExistence type="predicted"/>
<reference evidence="1 2" key="1">
    <citation type="submission" date="2016-04" db="EMBL/GenBank/DDBJ databases">
        <title>The genome of Intoshia linei affirms orthonectids as highly simplified spiralians.</title>
        <authorList>
            <person name="Mikhailov K.V."/>
            <person name="Slusarev G.S."/>
            <person name="Nikitin M.A."/>
            <person name="Logacheva M.D."/>
            <person name="Penin A."/>
            <person name="Aleoshin V."/>
            <person name="Panchin Y.V."/>
        </authorList>
    </citation>
    <scope>NUCLEOTIDE SEQUENCE [LARGE SCALE GENOMIC DNA]</scope>
    <source>
        <strain evidence="1">Intl2013</strain>
        <tissue evidence="1">Whole animal</tissue>
    </source>
</reference>
<dbReference type="PANTHER" id="PTHR47196">
    <property type="entry name" value="KELCH DOMAIN-CONTAINING PROTEIN 9"/>
    <property type="match status" value="1"/>
</dbReference>
<dbReference type="OrthoDB" id="10251809at2759"/>
<dbReference type="AlphaFoldDB" id="A0A177B3J8"/>
<dbReference type="InterPro" id="IPR042941">
    <property type="entry name" value="KLDC9"/>
</dbReference>
<evidence type="ECO:0000313" key="1">
    <source>
        <dbReference type="EMBL" id="OAF67984.1"/>
    </source>
</evidence>
<evidence type="ECO:0000313" key="2">
    <source>
        <dbReference type="Proteomes" id="UP000078046"/>
    </source>
</evidence>
<dbReference type="InterPro" id="IPR015915">
    <property type="entry name" value="Kelch-typ_b-propeller"/>
</dbReference>
<keyword evidence="2" id="KW-1185">Reference proteome</keyword>
<comment type="caution">
    <text evidence="1">The sequence shown here is derived from an EMBL/GenBank/DDBJ whole genome shotgun (WGS) entry which is preliminary data.</text>
</comment>
<sequence length="361" mass="40827">MEFELFCTCGPQVTNHAGCLIGDIWYVYGGVGDVKDNCPISSFYSLNMKSKIWTNLSNLSMKNEKIPPLSHHTVISLQNNFVVLIGGWNGKKRISAVYIYNIQSKKWTIPTVVGFPKDAGLSSHTSTVVIDDCQSEIAQILIIGREGSLRTHRRYGNAYLLNISLDNFQCVYKNLSNKTASRSGHSTIITKNYTYIIGGRQNLSLEVHGNNWCNANNKTNTFIENNVNINTNHLMKLQDANLKNVHHNTKQPCGRRRQIVVSTNMGLLMYGGETMDGRSRKPVNEIWILTLQNNLNPNDSSKSRLKKSNAFYNCWVRLKHSKLHRASSISCIYENQLYVHGGIDENEKVVCDVHVLRSFVQ</sequence>